<organism evidence="3 4">
    <name type="scientific">Massarina eburnea CBS 473.64</name>
    <dbReference type="NCBI Taxonomy" id="1395130"/>
    <lineage>
        <taxon>Eukaryota</taxon>
        <taxon>Fungi</taxon>
        <taxon>Dikarya</taxon>
        <taxon>Ascomycota</taxon>
        <taxon>Pezizomycotina</taxon>
        <taxon>Dothideomycetes</taxon>
        <taxon>Pleosporomycetidae</taxon>
        <taxon>Pleosporales</taxon>
        <taxon>Massarineae</taxon>
        <taxon>Massarinaceae</taxon>
        <taxon>Massarina</taxon>
    </lineage>
</organism>
<name>A0A6A6RWC7_9PLEO</name>
<protein>
    <recommendedName>
        <fullName evidence="2">Aminoglycoside phosphotransferase domain-containing protein</fullName>
    </recommendedName>
</protein>
<dbReference type="InterPro" id="IPR002575">
    <property type="entry name" value="Aminoglycoside_PTrfase"/>
</dbReference>
<accession>A0A6A6RWC7</accession>
<dbReference type="Proteomes" id="UP000799753">
    <property type="component" value="Unassembled WGS sequence"/>
</dbReference>
<dbReference type="Gene3D" id="3.90.1200.10">
    <property type="match status" value="1"/>
</dbReference>
<dbReference type="SUPFAM" id="SSF56112">
    <property type="entry name" value="Protein kinase-like (PK-like)"/>
    <property type="match status" value="1"/>
</dbReference>
<reference evidence="3" key="1">
    <citation type="journal article" date="2020" name="Stud. Mycol.">
        <title>101 Dothideomycetes genomes: a test case for predicting lifestyles and emergence of pathogens.</title>
        <authorList>
            <person name="Haridas S."/>
            <person name="Albert R."/>
            <person name="Binder M."/>
            <person name="Bloem J."/>
            <person name="Labutti K."/>
            <person name="Salamov A."/>
            <person name="Andreopoulos B."/>
            <person name="Baker S."/>
            <person name="Barry K."/>
            <person name="Bills G."/>
            <person name="Bluhm B."/>
            <person name="Cannon C."/>
            <person name="Castanera R."/>
            <person name="Culley D."/>
            <person name="Daum C."/>
            <person name="Ezra D."/>
            <person name="Gonzalez J."/>
            <person name="Henrissat B."/>
            <person name="Kuo A."/>
            <person name="Liang C."/>
            <person name="Lipzen A."/>
            <person name="Lutzoni F."/>
            <person name="Magnuson J."/>
            <person name="Mondo S."/>
            <person name="Nolan M."/>
            <person name="Ohm R."/>
            <person name="Pangilinan J."/>
            <person name="Park H.-J."/>
            <person name="Ramirez L."/>
            <person name="Alfaro M."/>
            <person name="Sun H."/>
            <person name="Tritt A."/>
            <person name="Yoshinaga Y."/>
            <person name="Zwiers L.-H."/>
            <person name="Turgeon B."/>
            <person name="Goodwin S."/>
            <person name="Spatafora J."/>
            <person name="Crous P."/>
            <person name="Grigoriev I."/>
        </authorList>
    </citation>
    <scope>NUCLEOTIDE SEQUENCE</scope>
    <source>
        <strain evidence="3">CBS 473.64</strain>
    </source>
</reference>
<dbReference type="Pfam" id="PF01636">
    <property type="entry name" value="APH"/>
    <property type="match status" value="1"/>
</dbReference>
<dbReference type="PANTHER" id="PTHR21310">
    <property type="entry name" value="AMINOGLYCOSIDE PHOSPHOTRANSFERASE-RELATED-RELATED"/>
    <property type="match status" value="1"/>
</dbReference>
<dbReference type="EMBL" id="MU006786">
    <property type="protein sequence ID" value="KAF2639846.1"/>
    <property type="molecule type" value="Genomic_DNA"/>
</dbReference>
<sequence length="284" mass="31538">MSARLQLELQDADEAVAKLENWSPSSVGDSEPDSESDSDSGSGSSSSSGSSSRSSSCSCSDYASDSGSDYDSESDYDSDSLSDSESESDSDSDGLPNEHDIAGANGNKSNTERLIALLPTIFPAAENGGEEFVLHHTDLNAGNILLDPNTHEVAGIIDWECIHTVPLWFACQIPRFLLSRTRNEKPDPQTDWYKQVNEDGTGGINEGYWYDLEEWEKTQLRGFFLDEMEKECPEWVEVHRESASGLKADFESAVGEWLSWSSVEWWLDRVEDGEESHLRDILWN</sequence>
<feature type="compositionally biased region" description="Low complexity" evidence="1">
    <location>
        <begin position="39"/>
        <end position="67"/>
    </location>
</feature>
<evidence type="ECO:0000313" key="4">
    <source>
        <dbReference type="Proteomes" id="UP000799753"/>
    </source>
</evidence>
<dbReference type="OrthoDB" id="2906425at2759"/>
<feature type="compositionally biased region" description="Acidic residues" evidence="1">
    <location>
        <begin position="68"/>
        <end position="92"/>
    </location>
</feature>
<evidence type="ECO:0000256" key="1">
    <source>
        <dbReference type="SAM" id="MobiDB-lite"/>
    </source>
</evidence>
<evidence type="ECO:0000259" key="2">
    <source>
        <dbReference type="Pfam" id="PF01636"/>
    </source>
</evidence>
<gene>
    <name evidence="3" type="ORF">P280DRAFT_470452</name>
</gene>
<proteinExistence type="predicted"/>
<dbReference type="InterPro" id="IPR011009">
    <property type="entry name" value="Kinase-like_dom_sf"/>
</dbReference>
<feature type="domain" description="Aminoglycoside phosphotransferase" evidence="2">
    <location>
        <begin position="113"/>
        <end position="165"/>
    </location>
</feature>
<feature type="non-terminal residue" evidence="3">
    <location>
        <position position="284"/>
    </location>
</feature>
<dbReference type="AlphaFoldDB" id="A0A6A6RWC7"/>
<evidence type="ECO:0000313" key="3">
    <source>
        <dbReference type="EMBL" id="KAF2639846.1"/>
    </source>
</evidence>
<feature type="region of interest" description="Disordered" evidence="1">
    <location>
        <begin position="16"/>
        <end position="107"/>
    </location>
</feature>
<dbReference type="PANTHER" id="PTHR21310:SF13">
    <property type="entry name" value="AMINOGLYCOSIDE PHOSPHOTRANSFERASE DOMAIN-CONTAINING PROTEIN"/>
    <property type="match status" value="1"/>
</dbReference>
<keyword evidence="4" id="KW-1185">Reference proteome</keyword>
<dbReference type="InterPro" id="IPR051678">
    <property type="entry name" value="AGP_Transferase"/>
</dbReference>